<dbReference type="EMBL" id="RDQH01000340">
    <property type="protein sequence ID" value="RXH77274.1"/>
    <property type="molecule type" value="Genomic_DNA"/>
</dbReference>
<dbReference type="STRING" id="3750.A0A498I509"/>
<feature type="region of interest" description="Disordered" evidence="1">
    <location>
        <begin position="294"/>
        <end position="315"/>
    </location>
</feature>
<name>A0A498I509_MALDO</name>
<evidence type="ECO:0000256" key="1">
    <source>
        <dbReference type="SAM" id="MobiDB-lite"/>
    </source>
</evidence>
<accession>A0A498I509</accession>
<comment type="caution">
    <text evidence="3">The sequence shown here is derived from an EMBL/GenBank/DDBJ whole genome shotgun (WGS) entry which is preliminary data.</text>
</comment>
<dbReference type="Pfam" id="PF10213">
    <property type="entry name" value="MRP-S28"/>
    <property type="match status" value="1"/>
</dbReference>
<evidence type="ECO:0000313" key="4">
    <source>
        <dbReference type="Proteomes" id="UP000290289"/>
    </source>
</evidence>
<dbReference type="FunFam" id="3.30.160.20:FF:000055">
    <property type="entry name" value="Ribosomal protein S24/S35"/>
    <property type="match status" value="1"/>
</dbReference>
<reference evidence="3 4" key="1">
    <citation type="submission" date="2018-10" db="EMBL/GenBank/DDBJ databases">
        <title>A high-quality apple genome assembly.</title>
        <authorList>
            <person name="Hu J."/>
        </authorList>
    </citation>
    <scope>NUCLEOTIDE SEQUENCE [LARGE SCALE GENOMIC DNA]</scope>
    <source>
        <strain evidence="4">cv. HFTH1</strain>
        <tissue evidence="3">Young leaf</tissue>
    </source>
</reference>
<dbReference type="PANTHER" id="PTHR13490">
    <property type="entry name" value="MITOCHONDRIAL 28S RIBOSOMAL PROTEIN S28"/>
    <property type="match status" value="1"/>
</dbReference>
<organism evidence="3 4">
    <name type="scientific">Malus domestica</name>
    <name type="common">Apple</name>
    <name type="synonym">Pyrus malus</name>
    <dbReference type="NCBI Taxonomy" id="3750"/>
    <lineage>
        <taxon>Eukaryota</taxon>
        <taxon>Viridiplantae</taxon>
        <taxon>Streptophyta</taxon>
        <taxon>Embryophyta</taxon>
        <taxon>Tracheophyta</taxon>
        <taxon>Spermatophyta</taxon>
        <taxon>Magnoliopsida</taxon>
        <taxon>eudicotyledons</taxon>
        <taxon>Gunneridae</taxon>
        <taxon>Pentapetalae</taxon>
        <taxon>rosids</taxon>
        <taxon>fabids</taxon>
        <taxon>Rosales</taxon>
        <taxon>Rosaceae</taxon>
        <taxon>Amygdaloideae</taxon>
        <taxon>Maleae</taxon>
        <taxon>Malus</taxon>
    </lineage>
</organism>
<sequence>MSVSKAQLGPPLAASTRPRLGFYSTESLTMRRTLLSNLSLCTRNRLLSPQTFNPNPTPSLVPLARSTRSLLSRFFSSDGDSSAEGPNPAADSSLIPTKKKDASVEVKNVNNKELKERIDKYFKGDEEALPEILEAILQRRLAGKHEETDDELIDELQMQPLDDVKDQEFESDFEELYDTDEEIDDLYNAKDIVMNRMSKDEYFNMDAKKWDDIVEDAIKHGIMKDTKECEAILEDMLSWDKLLPDDMKRKVEEKFNDLGDKCEGGELQPEEAYELFKEFEDEIVMDYLQKMEADGPPQFDEDVSDKKDLADPPGEGPILRWQTRVVFAPGGDSWHPKNRKVKLSVTVKELGLSKHQFRRLRDLVGKRYNPGKDELTITSERFEHREENRKDCLRTLLSLIEEAGKANKLAEDARVSYVKERLRANPAFMERLHNKTMRLQGKSAVPA</sequence>
<dbReference type="GO" id="GO:0032543">
    <property type="term" value="P:mitochondrial translation"/>
    <property type="evidence" value="ECO:0007669"/>
    <property type="project" value="InterPro"/>
</dbReference>
<evidence type="ECO:0000313" key="3">
    <source>
        <dbReference type="EMBL" id="RXH77274.1"/>
    </source>
</evidence>
<feature type="region of interest" description="Disordered" evidence="1">
    <location>
        <begin position="76"/>
        <end position="97"/>
    </location>
</feature>
<feature type="domain" description="Small ribosomal subunit protein mS35 mitochondrial conserved" evidence="2">
    <location>
        <begin position="333"/>
        <end position="412"/>
    </location>
</feature>
<gene>
    <name evidence="3" type="ORF">DVH24_023548</name>
</gene>
<dbReference type="PANTHER" id="PTHR13490:SF0">
    <property type="entry name" value="SMALL RIBOSOMAL SUBUNIT PROTEIN MS35"/>
    <property type="match status" value="1"/>
</dbReference>
<dbReference type="Gene3D" id="3.30.160.20">
    <property type="match status" value="1"/>
</dbReference>
<proteinExistence type="predicted"/>
<dbReference type="InterPro" id="IPR019349">
    <property type="entry name" value="Ribosomal_mS35_mit"/>
</dbReference>
<dbReference type="GO" id="GO:0003735">
    <property type="term" value="F:structural constituent of ribosome"/>
    <property type="evidence" value="ECO:0007669"/>
    <property type="project" value="InterPro"/>
</dbReference>
<dbReference type="GO" id="GO:0005763">
    <property type="term" value="C:mitochondrial small ribosomal subunit"/>
    <property type="evidence" value="ECO:0007669"/>
    <property type="project" value="TreeGrafter"/>
</dbReference>
<dbReference type="InterPro" id="IPR039848">
    <property type="entry name" value="Ribosomal_mS35_mt"/>
</dbReference>
<dbReference type="Proteomes" id="UP000290289">
    <property type="component" value="Chromosome 14"/>
</dbReference>
<keyword evidence="4" id="KW-1185">Reference proteome</keyword>
<dbReference type="AlphaFoldDB" id="A0A498I509"/>
<evidence type="ECO:0000259" key="2">
    <source>
        <dbReference type="Pfam" id="PF10213"/>
    </source>
</evidence>
<protein>
    <recommendedName>
        <fullName evidence="2">Small ribosomal subunit protein mS35 mitochondrial conserved domain-containing protein</fullName>
    </recommendedName>
</protein>